<dbReference type="AlphaFoldDB" id="A0A0D7BLC4"/>
<dbReference type="SUPFAM" id="SSF52540">
    <property type="entry name" value="P-loop containing nucleoside triphosphate hydrolases"/>
    <property type="match status" value="1"/>
</dbReference>
<dbReference type="PANTHER" id="PTHR46082:SF11">
    <property type="entry name" value="AAA+ ATPASE DOMAIN-CONTAINING PROTEIN-RELATED"/>
    <property type="match status" value="1"/>
</dbReference>
<evidence type="ECO:0000313" key="3">
    <source>
        <dbReference type="Proteomes" id="UP000054007"/>
    </source>
</evidence>
<dbReference type="InterPro" id="IPR011990">
    <property type="entry name" value="TPR-like_helical_dom_sf"/>
</dbReference>
<protein>
    <submittedName>
        <fullName evidence="2">TPR-like protein</fullName>
    </submittedName>
</protein>
<dbReference type="PANTHER" id="PTHR46082">
    <property type="entry name" value="ATP/GTP-BINDING PROTEIN-RELATED"/>
    <property type="match status" value="1"/>
</dbReference>
<dbReference type="Pfam" id="PF13424">
    <property type="entry name" value="TPR_12"/>
    <property type="match status" value="3"/>
</dbReference>
<feature type="region of interest" description="Disordered" evidence="1">
    <location>
        <begin position="535"/>
        <end position="555"/>
    </location>
</feature>
<dbReference type="Proteomes" id="UP000054007">
    <property type="component" value="Unassembled WGS sequence"/>
</dbReference>
<evidence type="ECO:0000313" key="2">
    <source>
        <dbReference type="EMBL" id="KIY71353.1"/>
    </source>
</evidence>
<sequence length="1097" mass="122162">MLKFTNKLFKRKPKSTDVLQVPSSSTQRSPMMSLRSFTSHRTSHSGTSVASATTQTDATIWDHLDHATSGPMTPQNARMCRTLLRDDCNDLVKTAEYLRLFKAVVEQIMKVDKVKDGGLYSNALEGVRQIRDFAILLQMSTSVSEDMSDSLRTAFKALQMALIEFLNICMGIRELHLIADRQPEGVKSDRCTRDIWEALTLFRSAPVVYTQVDVPRIHKQEAQLSPGVQKLVGLCELLQSSQNFTAPIAVTGLHCHTTSRTLWYQTKTLQRLAASLSYRVVALVGESSRLQSIIYRYIASFPASFSRVVFLDGSSREALQLDFTRVFKVIDAEGPITKFRDVHGPWLLVIHKVYNDEVDLAGCLPVSFDARVLVTGRSNSITSLASPGRSLDVSAGVSDETVLGRLEQWLHVDRIARRVVTLVGDTQAGKTLLVRKYVTENQHSFRNVFFVDASTRETLDRCGRIFMQKFGQPIQDWLDEHAENNLLILDNATDGGLLVPYMPCRTHANVVITSRDSRIADTYASPGCSLRMADIPKAESKDKGDDTTKEAERPALHIDIGEKAVEAQPTTVTSTQAAGPAPSKVVEEAPPSPVSVFQVADWTEHCFPPFYGDTEEEAAEEAAEETVEIAVEEAVQDTQTATHTGAQTAHSDDPAQLVARAEEYIAANQHELAEPLLSGALQRRKAAFGIKDERTIYVLVVLAGVNHNLGRYSLAEELYLEATEFMDEVFGAEHHNTLLVMHGLAATVWWLGRPEEAIAKMQRCVAISRNVFPTHNETIKRTEELFKWMNNLSSSHFRKEQYEEAKSLQIAALQLAKDALDSQSLALAMATLASTHFRRRKYRKAEALYSQSLEIRRADLGLGRDADTLACLADLATTHWCLKRRDEAVSEMRECIELSRETLGSVHTTTIERKAQCRVWVMAHSHAMGVVALRTSKKGRHGDAENLSAKALRLAREVLGDEHPVTAYAMANMAALYLRQERYSDAEPLYVESLRILVDLLGLERCAQTAECIRGLAIAHWFIGRCDDAISGMRRCVGLSQDLLGFAHGDTVERTLKLNVWVLLAEQGLKVADDDAHEEEWPFDLSSPIQICGTGRL</sequence>
<name>A0A0D7BLC4_9AGAR</name>
<dbReference type="Pfam" id="PF13374">
    <property type="entry name" value="TPR_10"/>
    <property type="match status" value="1"/>
</dbReference>
<dbReference type="STRING" id="1314674.A0A0D7BLC4"/>
<dbReference type="InterPro" id="IPR027417">
    <property type="entry name" value="P-loop_NTPase"/>
</dbReference>
<dbReference type="Gene3D" id="1.25.40.10">
    <property type="entry name" value="Tetratricopeptide repeat domain"/>
    <property type="match status" value="3"/>
</dbReference>
<dbReference type="EMBL" id="KN880455">
    <property type="protein sequence ID" value="KIY71353.1"/>
    <property type="molecule type" value="Genomic_DNA"/>
</dbReference>
<reference evidence="2 3" key="1">
    <citation type="journal article" date="2015" name="Fungal Genet. Biol.">
        <title>Evolution of novel wood decay mechanisms in Agaricales revealed by the genome sequences of Fistulina hepatica and Cylindrobasidium torrendii.</title>
        <authorList>
            <person name="Floudas D."/>
            <person name="Held B.W."/>
            <person name="Riley R."/>
            <person name="Nagy L.G."/>
            <person name="Koehler G."/>
            <person name="Ransdell A.S."/>
            <person name="Younus H."/>
            <person name="Chow J."/>
            <person name="Chiniquy J."/>
            <person name="Lipzen A."/>
            <person name="Tritt A."/>
            <person name="Sun H."/>
            <person name="Haridas S."/>
            <person name="LaButti K."/>
            <person name="Ohm R.A."/>
            <person name="Kues U."/>
            <person name="Blanchette R.A."/>
            <person name="Grigoriev I.V."/>
            <person name="Minto R.E."/>
            <person name="Hibbett D.S."/>
        </authorList>
    </citation>
    <scope>NUCLEOTIDE SEQUENCE [LARGE SCALE GENOMIC DNA]</scope>
    <source>
        <strain evidence="2 3">FP15055 ss-10</strain>
    </source>
</reference>
<proteinExistence type="predicted"/>
<feature type="region of interest" description="Disordered" evidence="1">
    <location>
        <begin position="15"/>
        <end position="51"/>
    </location>
</feature>
<feature type="region of interest" description="Disordered" evidence="1">
    <location>
        <begin position="567"/>
        <end position="589"/>
    </location>
</feature>
<dbReference type="InterPro" id="IPR053137">
    <property type="entry name" value="NLR-like"/>
</dbReference>
<dbReference type="SUPFAM" id="SSF48452">
    <property type="entry name" value="TPR-like"/>
    <property type="match status" value="2"/>
</dbReference>
<accession>A0A0D7BLC4</accession>
<dbReference type="InterPro" id="IPR019734">
    <property type="entry name" value="TPR_rpt"/>
</dbReference>
<feature type="compositionally biased region" description="Polar residues" evidence="1">
    <location>
        <begin position="17"/>
        <end position="51"/>
    </location>
</feature>
<dbReference type="SMART" id="SM00028">
    <property type="entry name" value="TPR"/>
    <property type="match status" value="7"/>
</dbReference>
<dbReference type="Gene3D" id="3.40.50.300">
    <property type="entry name" value="P-loop containing nucleotide triphosphate hydrolases"/>
    <property type="match status" value="1"/>
</dbReference>
<gene>
    <name evidence="2" type="ORF">CYLTODRAFT_418900</name>
</gene>
<keyword evidence="3" id="KW-1185">Reference proteome</keyword>
<feature type="compositionally biased region" description="Polar residues" evidence="1">
    <location>
        <begin position="568"/>
        <end position="577"/>
    </location>
</feature>
<evidence type="ECO:0000256" key="1">
    <source>
        <dbReference type="SAM" id="MobiDB-lite"/>
    </source>
</evidence>
<dbReference type="OrthoDB" id="10260758at2759"/>
<organism evidence="2 3">
    <name type="scientific">Cylindrobasidium torrendii FP15055 ss-10</name>
    <dbReference type="NCBI Taxonomy" id="1314674"/>
    <lineage>
        <taxon>Eukaryota</taxon>
        <taxon>Fungi</taxon>
        <taxon>Dikarya</taxon>
        <taxon>Basidiomycota</taxon>
        <taxon>Agaricomycotina</taxon>
        <taxon>Agaricomycetes</taxon>
        <taxon>Agaricomycetidae</taxon>
        <taxon>Agaricales</taxon>
        <taxon>Marasmiineae</taxon>
        <taxon>Physalacriaceae</taxon>
        <taxon>Cylindrobasidium</taxon>
    </lineage>
</organism>